<name>A0A6J5LR24_9CAUD</name>
<sequence>MSKHPVCEVWQHLLVASGLRAVDLCRAVGLADAQFSRYMHGKLWPSRNMARRINRGFELLLNRAEGSVDKLVDRLWVTGGKVTAGMVADSVGHLYPQVIPVVVRRPQGVKKPAPLKGR</sequence>
<gene>
    <name evidence="1" type="ORF">UFOVP315_22</name>
</gene>
<reference evidence="1" key="1">
    <citation type="submission" date="2020-04" db="EMBL/GenBank/DDBJ databases">
        <authorList>
            <person name="Chiriac C."/>
            <person name="Salcher M."/>
            <person name="Ghai R."/>
            <person name="Kavagutti S V."/>
        </authorList>
    </citation>
    <scope>NUCLEOTIDE SEQUENCE</scope>
</reference>
<proteinExistence type="predicted"/>
<protein>
    <recommendedName>
        <fullName evidence="2">HTH_XRE domain containing protein</fullName>
    </recommendedName>
</protein>
<accession>A0A6J5LR24</accession>
<dbReference type="EMBL" id="LR796327">
    <property type="protein sequence ID" value="CAB4136975.1"/>
    <property type="molecule type" value="Genomic_DNA"/>
</dbReference>
<evidence type="ECO:0008006" key="2">
    <source>
        <dbReference type="Google" id="ProtNLM"/>
    </source>
</evidence>
<organism evidence="1">
    <name type="scientific">uncultured Caudovirales phage</name>
    <dbReference type="NCBI Taxonomy" id="2100421"/>
    <lineage>
        <taxon>Viruses</taxon>
        <taxon>Duplodnaviria</taxon>
        <taxon>Heunggongvirae</taxon>
        <taxon>Uroviricota</taxon>
        <taxon>Caudoviricetes</taxon>
        <taxon>Peduoviridae</taxon>
        <taxon>Maltschvirus</taxon>
        <taxon>Maltschvirus maltsch</taxon>
    </lineage>
</organism>
<evidence type="ECO:0000313" key="1">
    <source>
        <dbReference type="EMBL" id="CAB4136975.1"/>
    </source>
</evidence>